<dbReference type="GO" id="GO:0046961">
    <property type="term" value="F:proton-transporting ATPase activity, rotational mechanism"/>
    <property type="evidence" value="ECO:0007669"/>
    <property type="project" value="InterPro"/>
</dbReference>
<protein>
    <submittedName>
        <fullName evidence="4">Vacuolar ATP synthase subunit E</fullName>
    </submittedName>
</protein>
<evidence type="ECO:0000256" key="2">
    <source>
        <dbReference type="ARBA" id="ARBA00022448"/>
    </source>
</evidence>
<dbReference type="InterPro" id="IPR038495">
    <property type="entry name" value="ATPase_E_C"/>
</dbReference>
<accession>I6ZTI2</accession>
<keyword evidence="5" id="KW-1185">Reference proteome</keyword>
<dbReference type="Gene3D" id="6.10.250.1620">
    <property type="match status" value="1"/>
</dbReference>
<dbReference type="Gene3D" id="3.30.2320.30">
    <property type="entry name" value="ATP synthase, E subunit, C-terminal"/>
    <property type="match status" value="1"/>
</dbReference>
<sequence length="208" mass="24187">MDRVPSKDIERMMAFINHEADEKIKEMKIKATQEYNTEKARIIKEETFRIENGFVMKQKEIEKKRVMAENSLINTYKQRYLEEKVKILDEIYNEALSICSKEPLNPSLIAQCTEKISGEFVVYCNKKDKKVVLSEYKNAEVREMVSEGVGGVILCSKDCSTIVDNSFASRLETVKSSFEAEINKIIFRYSEQLTLFLSVWIWSSFFIG</sequence>
<name>I6ZTI2_ENCRO</name>
<dbReference type="VEuPathDB" id="MicrosporidiaDB:EROM_050380"/>
<dbReference type="Pfam" id="PF01991">
    <property type="entry name" value="vATP-synt_E"/>
    <property type="match status" value="1"/>
</dbReference>
<dbReference type="RefSeq" id="XP_009264468.1">
    <property type="nucleotide sequence ID" value="XM_009266193.1"/>
</dbReference>
<dbReference type="OrthoDB" id="10263003at2759"/>
<organism evidence="4 5">
    <name type="scientific">Encephalitozoon romaleae (strain SJ-2008)</name>
    <name type="common">Microsporidian parasite</name>
    <dbReference type="NCBI Taxonomy" id="1178016"/>
    <lineage>
        <taxon>Eukaryota</taxon>
        <taxon>Fungi</taxon>
        <taxon>Fungi incertae sedis</taxon>
        <taxon>Microsporidia</taxon>
        <taxon>Unikaryonidae</taxon>
        <taxon>Encephalitozoon</taxon>
    </lineage>
</organism>
<keyword evidence="3" id="KW-0406">Ion transport</keyword>
<dbReference type="GeneID" id="20521270"/>
<reference evidence="4 5" key="1">
    <citation type="journal article" date="2012" name="Proc. Natl. Acad. Sci. U.S.A.">
        <title>Gain and loss of multiple functionally related, horizontally transferred genes in the reduced genomes of two microsporidian parasites.</title>
        <authorList>
            <person name="Pombert J.-F."/>
            <person name="Selman M."/>
            <person name="Burki F."/>
            <person name="Bardell F.T."/>
            <person name="Farinelli L."/>
            <person name="Solter L.F."/>
            <person name="Whitman D.W."/>
            <person name="Weiss L.M."/>
            <person name="Corradi N."/>
            <person name="Keeling P.J."/>
        </authorList>
    </citation>
    <scope>NUCLEOTIDE SEQUENCE [LARGE SCALE GENOMIC DNA]</scope>
    <source>
        <strain evidence="4 5">SJ-2008</strain>
    </source>
</reference>
<proteinExistence type="inferred from homology"/>
<dbReference type="KEGG" id="ero:EROM_050380"/>
<dbReference type="PANTHER" id="PTHR45715">
    <property type="entry name" value="ATPASE H+-TRANSPORTING V1 SUBUNIT E1A-RELATED"/>
    <property type="match status" value="1"/>
</dbReference>
<evidence type="ECO:0000313" key="5">
    <source>
        <dbReference type="Proteomes" id="UP000010094"/>
    </source>
</evidence>
<dbReference type="HOGENOM" id="CLU_112121_1_0_1"/>
<comment type="similarity">
    <text evidence="1">Belongs to the V-ATPase E subunit family.</text>
</comment>
<evidence type="ECO:0000256" key="1">
    <source>
        <dbReference type="ARBA" id="ARBA00005901"/>
    </source>
</evidence>
<dbReference type="EMBL" id="CP003522">
    <property type="protein sequence ID" value="AFN82971.1"/>
    <property type="molecule type" value="Genomic_DNA"/>
</dbReference>
<dbReference type="GO" id="GO:0033178">
    <property type="term" value="C:proton-transporting two-sector ATPase complex, catalytic domain"/>
    <property type="evidence" value="ECO:0007669"/>
    <property type="project" value="InterPro"/>
</dbReference>
<dbReference type="InterPro" id="IPR002842">
    <property type="entry name" value="ATPase_V1_Esu"/>
</dbReference>
<dbReference type="Proteomes" id="UP000010094">
    <property type="component" value="Chromosome V"/>
</dbReference>
<dbReference type="AlphaFoldDB" id="I6ZTI2"/>
<evidence type="ECO:0000256" key="3">
    <source>
        <dbReference type="ARBA" id="ARBA00023065"/>
    </source>
</evidence>
<gene>
    <name evidence="4" type="ordered locus">EROM_050380</name>
</gene>
<evidence type="ECO:0000313" key="4">
    <source>
        <dbReference type="EMBL" id="AFN82971.1"/>
    </source>
</evidence>
<dbReference type="SUPFAM" id="SSF160527">
    <property type="entry name" value="V-type ATPase subunit E-like"/>
    <property type="match status" value="1"/>
</dbReference>
<keyword evidence="2" id="KW-0813">Transport</keyword>